<dbReference type="InterPro" id="IPR036163">
    <property type="entry name" value="HMA_dom_sf"/>
</dbReference>
<protein>
    <submittedName>
        <fullName evidence="3">Copper chaperone</fullName>
    </submittedName>
</protein>
<comment type="caution">
    <text evidence="3">The sequence shown here is derived from an EMBL/GenBank/DDBJ whole genome shotgun (WGS) entry which is preliminary data.</text>
</comment>
<dbReference type="Proteomes" id="UP000321026">
    <property type="component" value="Unassembled WGS sequence"/>
</dbReference>
<gene>
    <name evidence="3" type="ORF">E6Q11_00660</name>
</gene>
<dbReference type="Pfam" id="PF00403">
    <property type="entry name" value="HMA"/>
    <property type="match status" value="1"/>
</dbReference>
<dbReference type="InterPro" id="IPR006121">
    <property type="entry name" value="HMA_dom"/>
</dbReference>
<dbReference type="PANTHER" id="PTHR46594">
    <property type="entry name" value="P-TYPE CATION-TRANSPORTING ATPASE"/>
    <property type="match status" value="1"/>
</dbReference>
<evidence type="ECO:0000256" key="1">
    <source>
        <dbReference type="ARBA" id="ARBA00022723"/>
    </source>
</evidence>
<dbReference type="PANTHER" id="PTHR46594:SF4">
    <property type="entry name" value="P-TYPE CATION-TRANSPORTING ATPASE"/>
    <property type="match status" value="1"/>
</dbReference>
<keyword evidence="1" id="KW-0479">Metal-binding</keyword>
<dbReference type="Gene3D" id="3.30.70.100">
    <property type="match status" value="1"/>
</dbReference>
<dbReference type="PROSITE" id="PS50846">
    <property type="entry name" value="HMA_2"/>
    <property type="match status" value="1"/>
</dbReference>
<dbReference type="FunFam" id="3.30.70.100:FF:000001">
    <property type="entry name" value="ATPase copper transporting beta"/>
    <property type="match status" value="1"/>
</dbReference>
<sequence>MKKIKLDISGMHCSSCAMNIDFDLEDLEGVKTSKTSYAKQVTEVEFDEAIIDEVKISEQVKKTGYSSKLASN</sequence>
<feature type="domain" description="HMA" evidence="2">
    <location>
        <begin position="2"/>
        <end position="68"/>
    </location>
</feature>
<evidence type="ECO:0000259" key="2">
    <source>
        <dbReference type="PROSITE" id="PS50846"/>
    </source>
</evidence>
<reference evidence="3 4" key="1">
    <citation type="submission" date="2018-09" db="EMBL/GenBank/DDBJ databases">
        <title>Metagenome Assembled Genomes from an Advanced Water Purification Facility.</title>
        <authorList>
            <person name="Stamps B.W."/>
            <person name="Spear J.R."/>
        </authorList>
    </citation>
    <scope>NUCLEOTIDE SEQUENCE [LARGE SCALE GENOMIC DNA]</scope>
    <source>
        <strain evidence="3">Bin_63_2</strain>
    </source>
</reference>
<dbReference type="AlphaFoldDB" id="A0A5C7JAT0"/>
<name>A0A5C7JAT0_9BACT</name>
<evidence type="ECO:0000313" key="3">
    <source>
        <dbReference type="EMBL" id="TXG78661.1"/>
    </source>
</evidence>
<accession>A0A5C7JAT0</accession>
<proteinExistence type="predicted"/>
<dbReference type="SUPFAM" id="SSF55008">
    <property type="entry name" value="HMA, heavy metal-associated domain"/>
    <property type="match status" value="1"/>
</dbReference>
<organism evidence="3 4">
    <name type="scientific">Candidatus Dojkabacteria bacterium</name>
    <dbReference type="NCBI Taxonomy" id="2099670"/>
    <lineage>
        <taxon>Bacteria</taxon>
        <taxon>Candidatus Dojkabacteria</taxon>
    </lineage>
</organism>
<dbReference type="GO" id="GO:0046872">
    <property type="term" value="F:metal ion binding"/>
    <property type="evidence" value="ECO:0007669"/>
    <property type="project" value="UniProtKB-KW"/>
</dbReference>
<dbReference type="EMBL" id="SSDS01000009">
    <property type="protein sequence ID" value="TXG78661.1"/>
    <property type="molecule type" value="Genomic_DNA"/>
</dbReference>
<evidence type="ECO:0000313" key="4">
    <source>
        <dbReference type="Proteomes" id="UP000321026"/>
    </source>
</evidence>
<dbReference type="CDD" id="cd00371">
    <property type="entry name" value="HMA"/>
    <property type="match status" value="1"/>
</dbReference>